<dbReference type="SUPFAM" id="SSF69012">
    <property type="entry name" value="alpha-ketoacid dehydrogenase kinase, N-terminal domain"/>
    <property type="match status" value="1"/>
</dbReference>
<reference evidence="12" key="2">
    <citation type="submission" date="2021-09" db="EMBL/GenBank/DDBJ databases">
        <authorList>
            <person name="Jia N."/>
            <person name="Wang J."/>
            <person name="Shi W."/>
            <person name="Du L."/>
            <person name="Sun Y."/>
            <person name="Zhan W."/>
            <person name="Jiang J."/>
            <person name="Wang Q."/>
            <person name="Zhang B."/>
            <person name="Ji P."/>
            <person name="Sakyi L.B."/>
            <person name="Cui X."/>
            <person name="Yuan T."/>
            <person name="Jiang B."/>
            <person name="Yang W."/>
            <person name="Lam T.T.-Y."/>
            <person name="Chang Q."/>
            <person name="Ding S."/>
            <person name="Wang X."/>
            <person name="Zhu J."/>
            <person name="Ruan X."/>
            <person name="Zhao L."/>
            <person name="Wei J."/>
            <person name="Que T."/>
            <person name="Du C."/>
            <person name="Cheng J."/>
            <person name="Dai P."/>
            <person name="Han X."/>
            <person name="Huang E."/>
            <person name="Gao Y."/>
            <person name="Liu J."/>
            <person name="Shao H."/>
            <person name="Ye R."/>
            <person name="Li L."/>
            <person name="Wei W."/>
            <person name="Wang X."/>
            <person name="Wang C."/>
            <person name="Huo Q."/>
            <person name="Li W."/>
            <person name="Guo W."/>
            <person name="Chen H."/>
            <person name="Chen S."/>
            <person name="Zhou L."/>
            <person name="Zhou L."/>
            <person name="Ni X."/>
            <person name="Tian J."/>
            <person name="Zhou Y."/>
            <person name="Sheng Y."/>
            <person name="Liu T."/>
            <person name="Pan Y."/>
            <person name="Xia L."/>
            <person name="Li J."/>
            <person name="Zhao F."/>
            <person name="Cao W."/>
        </authorList>
    </citation>
    <scope>NUCLEOTIDE SEQUENCE</scope>
    <source>
        <strain evidence="12">Rmic-2018</strain>
        <tissue evidence="12">Larvae</tissue>
    </source>
</reference>
<dbReference type="EMBL" id="JABSTU010000008">
    <property type="protein sequence ID" value="KAH8023104.1"/>
    <property type="molecule type" value="Genomic_DNA"/>
</dbReference>
<sequence>MSNVTERWEGSLVQGPSGFYCPLGPGDELLLVFQVLEGELHLPRFGENACEKTSFLFLRKELPVRLANIMKEIHLLPENLLSMPSVELVRSWYERSFEEILEFENAGSDDQKAMTKFCEALIKIRNRHSNVVQTMAQGVIELKESHEPDPKTEHSIQYFLDRFYMNRISIRMLINQHTSLFGNENNTHPRHIGSIDRNCHVASIVEDAYENAKFLCDQYYLTSPGLRVEQCDVIAPNAAICIDYVPSHLYHMLFELFKNSMRAVVEYHGADTESNDLPPLNVLIARGREDLTIKLSDKGGGIPRSCTEMLFQYMYSTAPQPSASGLNSAPLAGYGYGLPLSRLYARYFRGDLILTSCEGYGTDALIYLKALSNEANEMLPVFNKTSSKHYSSAVGASDWIAPPPPAPAAPSPQGLRHISNWPLNVAKLSVLARKFSQQHKNK</sequence>
<evidence type="ECO:0000256" key="10">
    <source>
        <dbReference type="RuleBase" id="RU366032"/>
    </source>
</evidence>
<evidence type="ECO:0000256" key="3">
    <source>
        <dbReference type="ARBA" id="ARBA00022679"/>
    </source>
</evidence>
<dbReference type="InterPro" id="IPR018955">
    <property type="entry name" value="BCDHK/PDK_N"/>
</dbReference>
<dbReference type="InterPro" id="IPR039028">
    <property type="entry name" value="BCKD/PDK"/>
</dbReference>
<dbReference type="SMART" id="SM00387">
    <property type="entry name" value="HATPase_c"/>
    <property type="match status" value="1"/>
</dbReference>
<dbReference type="InterPro" id="IPR036784">
    <property type="entry name" value="AK/P_DHK_N_sf"/>
</dbReference>
<dbReference type="PROSITE" id="PS50109">
    <property type="entry name" value="HIS_KIN"/>
    <property type="match status" value="1"/>
</dbReference>
<dbReference type="PANTHER" id="PTHR11947">
    <property type="entry name" value="PYRUVATE DEHYDROGENASE KINASE"/>
    <property type="match status" value="1"/>
</dbReference>
<dbReference type="AlphaFoldDB" id="A0A9J6DMI5"/>
<evidence type="ECO:0000256" key="2">
    <source>
        <dbReference type="ARBA" id="ARBA00006155"/>
    </source>
</evidence>
<dbReference type="PANTHER" id="PTHR11947:SF3">
    <property type="entry name" value="[PYRUVATE DEHYDROGENASE (ACETYL-TRANSFERRING)] KINASE, MITOCHONDRIAL"/>
    <property type="match status" value="1"/>
</dbReference>
<evidence type="ECO:0000256" key="8">
    <source>
        <dbReference type="ARBA" id="ARBA00023128"/>
    </source>
</evidence>
<dbReference type="CDD" id="cd16929">
    <property type="entry name" value="HATPase_PDK-like"/>
    <property type="match status" value="1"/>
</dbReference>
<dbReference type="GO" id="GO:0004740">
    <property type="term" value="F:pyruvate dehydrogenase (acetyl-transferring) kinase activity"/>
    <property type="evidence" value="ECO:0007669"/>
    <property type="project" value="UniProtKB-EC"/>
</dbReference>
<dbReference type="Gene3D" id="1.20.140.20">
    <property type="entry name" value="Alpha-ketoacid/pyruvate dehydrogenase kinase, N-terminal domain"/>
    <property type="match status" value="1"/>
</dbReference>
<comment type="similarity">
    <text evidence="2 10">Belongs to the PDK/BCKDK protein kinase family.</text>
</comment>
<evidence type="ECO:0000256" key="1">
    <source>
        <dbReference type="ARBA" id="ARBA00004305"/>
    </source>
</evidence>
<gene>
    <name evidence="12" type="ORF">HPB51_010888</name>
</gene>
<organism evidence="12 13">
    <name type="scientific">Rhipicephalus microplus</name>
    <name type="common">Cattle tick</name>
    <name type="synonym">Boophilus microplus</name>
    <dbReference type="NCBI Taxonomy" id="6941"/>
    <lineage>
        <taxon>Eukaryota</taxon>
        <taxon>Metazoa</taxon>
        <taxon>Ecdysozoa</taxon>
        <taxon>Arthropoda</taxon>
        <taxon>Chelicerata</taxon>
        <taxon>Arachnida</taxon>
        <taxon>Acari</taxon>
        <taxon>Parasitiformes</taxon>
        <taxon>Ixodida</taxon>
        <taxon>Ixodoidea</taxon>
        <taxon>Ixodidae</taxon>
        <taxon>Rhipicephalinae</taxon>
        <taxon>Rhipicephalus</taxon>
        <taxon>Boophilus</taxon>
    </lineage>
</organism>
<dbReference type="SUPFAM" id="SSF55874">
    <property type="entry name" value="ATPase domain of HSP90 chaperone/DNA topoisomerase II/histidine kinase"/>
    <property type="match status" value="1"/>
</dbReference>
<dbReference type="FunFam" id="3.30.565.10:FF:000007">
    <property type="entry name" value="Mitochondrial pyruvate dehydrogenase kinase isoform 2"/>
    <property type="match status" value="1"/>
</dbReference>
<dbReference type="Proteomes" id="UP000821866">
    <property type="component" value="Chromosome 6"/>
</dbReference>
<keyword evidence="6 10" id="KW-0067">ATP-binding</keyword>
<keyword evidence="4 10" id="KW-0547">Nucleotide-binding</keyword>
<dbReference type="GO" id="GO:0010906">
    <property type="term" value="P:regulation of glucose metabolic process"/>
    <property type="evidence" value="ECO:0007669"/>
    <property type="project" value="TreeGrafter"/>
</dbReference>
<keyword evidence="5 10" id="KW-0418">Kinase</keyword>
<dbReference type="Pfam" id="PF02518">
    <property type="entry name" value="HATPase_c"/>
    <property type="match status" value="1"/>
</dbReference>
<comment type="subcellular location">
    <subcellularLocation>
        <location evidence="1 10">Mitochondrion matrix</location>
    </subcellularLocation>
</comment>
<dbReference type="GO" id="GO:0005524">
    <property type="term" value="F:ATP binding"/>
    <property type="evidence" value="ECO:0007669"/>
    <property type="project" value="UniProtKB-UniRule"/>
</dbReference>
<evidence type="ECO:0000256" key="9">
    <source>
        <dbReference type="ARBA" id="ARBA00048201"/>
    </source>
</evidence>
<proteinExistence type="inferred from homology"/>
<evidence type="ECO:0000313" key="12">
    <source>
        <dbReference type="EMBL" id="KAH8023104.1"/>
    </source>
</evidence>
<evidence type="ECO:0000313" key="13">
    <source>
        <dbReference type="Proteomes" id="UP000821866"/>
    </source>
</evidence>
<keyword evidence="13" id="KW-1185">Reference proteome</keyword>
<keyword evidence="7" id="KW-0809">Transit peptide</keyword>
<reference evidence="12" key="1">
    <citation type="journal article" date="2020" name="Cell">
        <title>Large-Scale Comparative Analyses of Tick Genomes Elucidate Their Genetic Diversity and Vector Capacities.</title>
        <authorList>
            <consortium name="Tick Genome and Microbiome Consortium (TIGMIC)"/>
            <person name="Jia N."/>
            <person name="Wang J."/>
            <person name="Shi W."/>
            <person name="Du L."/>
            <person name="Sun Y."/>
            <person name="Zhan W."/>
            <person name="Jiang J.F."/>
            <person name="Wang Q."/>
            <person name="Zhang B."/>
            <person name="Ji P."/>
            <person name="Bell-Sakyi L."/>
            <person name="Cui X.M."/>
            <person name="Yuan T.T."/>
            <person name="Jiang B.G."/>
            <person name="Yang W.F."/>
            <person name="Lam T.T."/>
            <person name="Chang Q.C."/>
            <person name="Ding S.J."/>
            <person name="Wang X.J."/>
            <person name="Zhu J.G."/>
            <person name="Ruan X.D."/>
            <person name="Zhao L."/>
            <person name="Wei J.T."/>
            <person name="Ye R.Z."/>
            <person name="Que T.C."/>
            <person name="Du C.H."/>
            <person name="Zhou Y.H."/>
            <person name="Cheng J.X."/>
            <person name="Dai P.F."/>
            <person name="Guo W.B."/>
            <person name="Han X.H."/>
            <person name="Huang E.J."/>
            <person name="Li L.F."/>
            <person name="Wei W."/>
            <person name="Gao Y.C."/>
            <person name="Liu J.Z."/>
            <person name="Shao H.Z."/>
            <person name="Wang X."/>
            <person name="Wang C.C."/>
            <person name="Yang T.C."/>
            <person name="Huo Q.B."/>
            <person name="Li W."/>
            <person name="Chen H.Y."/>
            <person name="Chen S.E."/>
            <person name="Zhou L.G."/>
            <person name="Ni X.B."/>
            <person name="Tian J.H."/>
            <person name="Sheng Y."/>
            <person name="Liu T."/>
            <person name="Pan Y.S."/>
            <person name="Xia L.Y."/>
            <person name="Li J."/>
            <person name="Zhao F."/>
            <person name="Cao W.C."/>
        </authorList>
    </citation>
    <scope>NUCLEOTIDE SEQUENCE</scope>
    <source>
        <strain evidence="12">Rmic-2018</strain>
    </source>
</reference>
<dbReference type="InterPro" id="IPR005467">
    <property type="entry name" value="His_kinase_dom"/>
</dbReference>
<name>A0A9J6DMI5_RHIMP</name>
<dbReference type="Gene3D" id="3.30.565.10">
    <property type="entry name" value="Histidine kinase-like ATPase, C-terminal domain"/>
    <property type="match status" value="1"/>
</dbReference>
<keyword evidence="3 10" id="KW-0808">Transferase</keyword>
<dbReference type="GO" id="GO:0005759">
    <property type="term" value="C:mitochondrial matrix"/>
    <property type="evidence" value="ECO:0007669"/>
    <property type="project" value="UniProtKB-SubCell"/>
</dbReference>
<dbReference type="Pfam" id="PF10436">
    <property type="entry name" value="BCDHK_Adom3"/>
    <property type="match status" value="1"/>
</dbReference>
<evidence type="ECO:0000259" key="11">
    <source>
        <dbReference type="PROSITE" id="PS50109"/>
    </source>
</evidence>
<protein>
    <recommendedName>
        <fullName evidence="10">Protein-serine/threonine kinase</fullName>
        <ecNumber evidence="10">2.7.11.-</ecNumber>
    </recommendedName>
</protein>
<comment type="caution">
    <text evidence="12">The sequence shown here is derived from an EMBL/GenBank/DDBJ whole genome shotgun (WGS) entry which is preliminary data.</text>
</comment>
<dbReference type="InterPro" id="IPR036890">
    <property type="entry name" value="HATPase_C_sf"/>
</dbReference>
<feature type="domain" description="Histidine kinase" evidence="11">
    <location>
        <begin position="246"/>
        <end position="372"/>
    </location>
</feature>
<dbReference type="EC" id="2.7.11.-" evidence="10"/>
<dbReference type="InterPro" id="IPR003594">
    <property type="entry name" value="HATPase_dom"/>
</dbReference>
<keyword evidence="8 10" id="KW-0496">Mitochondrion</keyword>
<evidence type="ECO:0000256" key="7">
    <source>
        <dbReference type="ARBA" id="ARBA00022946"/>
    </source>
</evidence>
<evidence type="ECO:0000256" key="5">
    <source>
        <dbReference type="ARBA" id="ARBA00022777"/>
    </source>
</evidence>
<evidence type="ECO:0000256" key="6">
    <source>
        <dbReference type="ARBA" id="ARBA00022840"/>
    </source>
</evidence>
<evidence type="ECO:0000256" key="4">
    <source>
        <dbReference type="ARBA" id="ARBA00022741"/>
    </source>
</evidence>
<accession>A0A9J6DMI5</accession>
<comment type="catalytic activity">
    <reaction evidence="9">
        <text>L-seryl-[pyruvate dehydrogenase E1 alpha subunit] + ATP = O-phospho-L-seryl-[pyruvate dehydrogenase E1 alpha subunit] + ADP + H(+)</text>
        <dbReference type="Rhea" id="RHEA:23052"/>
        <dbReference type="Rhea" id="RHEA-COMP:13689"/>
        <dbReference type="Rhea" id="RHEA-COMP:13690"/>
        <dbReference type="ChEBI" id="CHEBI:15378"/>
        <dbReference type="ChEBI" id="CHEBI:29999"/>
        <dbReference type="ChEBI" id="CHEBI:30616"/>
        <dbReference type="ChEBI" id="CHEBI:83421"/>
        <dbReference type="ChEBI" id="CHEBI:456216"/>
        <dbReference type="EC" id="2.7.11.2"/>
    </reaction>
</comment>
<dbReference type="VEuPathDB" id="VectorBase:LOC119171878"/>